<dbReference type="InterPro" id="IPR029055">
    <property type="entry name" value="Ntn_hydrolases_N"/>
</dbReference>
<dbReference type="GO" id="GO:0005829">
    <property type="term" value="C:cytosol"/>
    <property type="evidence" value="ECO:0007669"/>
    <property type="project" value="TreeGrafter"/>
</dbReference>
<dbReference type="PANTHER" id="PTHR10937:SF0">
    <property type="entry name" value="GLUTAMINE--FRUCTOSE-6-PHOSPHATE TRANSAMINASE (ISOMERIZING)"/>
    <property type="match status" value="1"/>
</dbReference>
<dbReference type="InterPro" id="IPR046348">
    <property type="entry name" value="SIS_dom_sf"/>
</dbReference>
<dbReference type="SUPFAM" id="SSF53697">
    <property type="entry name" value="SIS domain"/>
    <property type="match status" value="1"/>
</dbReference>
<dbReference type="InterPro" id="IPR035490">
    <property type="entry name" value="GlmS/FrlB_SIS"/>
</dbReference>
<feature type="active site" description="Nucleophile; for GATase activity" evidence="10">
    <location>
        <position position="2"/>
    </location>
</feature>
<name>A0A2M7D7N6_9BACT</name>
<comment type="subcellular location">
    <subcellularLocation>
        <location evidence="2 10">Cytoplasm</location>
    </subcellularLocation>
</comment>
<comment type="subunit">
    <text evidence="10">Homodimer.</text>
</comment>
<dbReference type="GO" id="GO:0004360">
    <property type="term" value="F:glutamine-fructose-6-phosphate transaminase (isomerizing) activity"/>
    <property type="evidence" value="ECO:0007669"/>
    <property type="project" value="UniProtKB-UniRule"/>
</dbReference>
<dbReference type="PROSITE" id="PS51464">
    <property type="entry name" value="SIS"/>
    <property type="match status" value="2"/>
</dbReference>
<evidence type="ECO:0000256" key="8">
    <source>
        <dbReference type="ARBA" id="ARBA00022737"/>
    </source>
</evidence>
<evidence type="ECO:0000256" key="9">
    <source>
        <dbReference type="ARBA" id="ARBA00022962"/>
    </source>
</evidence>
<evidence type="ECO:0000256" key="1">
    <source>
        <dbReference type="ARBA" id="ARBA00001031"/>
    </source>
</evidence>
<comment type="caution">
    <text evidence="13">The sequence shown here is derived from an EMBL/GenBank/DDBJ whole genome shotgun (WGS) entry which is preliminary data.</text>
</comment>
<evidence type="ECO:0000313" key="14">
    <source>
        <dbReference type="Proteomes" id="UP000230304"/>
    </source>
</evidence>
<accession>A0A2M7D7N6</accession>
<dbReference type="Gene3D" id="3.40.50.10490">
    <property type="entry name" value="Glucose-6-phosphate isomerase like protein, domain 1"/>
    <property type="match status" value="2"/>
</dbReference>
<dbReference type="CDD" id="cd05008">
    <property type="entry name" value="SIS_GlmS_GlmD_1"/>
    <property type="match status" value="1"/>
</dbReference>
<dbReference type="InterPro" id="IPR047084">
    <property type="entry name" value="GFAT_N"/>
</dbReference>
<dbReference type="InterPro" id="IPR001347">
    <property type="entry name" value="SIS_dom"/>
</dbReference>
<feature type="domain" description="SIS" evidence="12">
    <location>
        <begin position="458"/>
        <end position="599"/>
    </location>
</feature>
<dbReference type="Pfam" id="PF13522">
    <property type="entry name" value="GATase_6"/>
    <property type="match status" value="1"/>
</dbReference>
<dbReference type="EMBL" id="PEUA01000050">
    <property type="protein sequence ID" value="PIV42323.1"/>
    <property type="molecule type" value="Genomic_DNA"/>
</dbReference>
<dbReference type="GO" id="GO:0097367">
    <property type="term" value="F:carbohydrate derivative binding"/>
    <property type="evidence" value="ECO:0007669"/>
    <property type="project" value="InterPro"/>
</dbReference>
<evidence type="ECO:0000256" key="7">
    <source>
        <dbReference type="ARBA" id="ARBA00022679"/>
    </source>
</evidence>
<dbReference type="InterPro" id="IPR017932">
    <property type="entry name" value="GATase_2_dom"/>
</dbReference>
<evidence type="ECO:0000259" key="11">
    <source>
        <dbReference type="PROSITE" id="PS51278"/>
    </source>
</evidence>
<feature type="domain" description="SIS" evidence="12">
    <location>
        <begin position="287"/>
        <end position="426"/>
    </location>
</feature>
<proteinExistence type="inferred from homology"/>
<organism evidence="13 14">
    <name type="scientific">Candidatus Nealsonbacteria bacterium CG02_land_8_20_14_3_00_40_11</name>
    <dbReference type="NCBI Taxonomy" id="1974700"/>
    <lineage>
        <taxon>Bacteria</taxon>
        <taxon>Candidatus Nealsoniibacteriota</taxon>
    </lineage>
</organism>
<keyword evidence="5 10" id="KW-0963">Cytoplasm</keyword>
<comment type="function">
    <text evidence="10">Catalyzes the first step in hexosamine metabolism, converting fructose-6P into glucosamine-6P using glutamine as a nitrogen source.</text>
</comment>
<dbReference type="CDD" id="cd05009">
    <property type="entry name" value="SIS_GlmS_GlmD_2"/>
    <property type="match status" value="1"/>
</dbReference>
<gene>
    <name evidence="10 13" type="primary">glmS</name>
    <name evidence="13" type="ORF">COS26_02275</name>
</gene>
<sequence length="609" mass="67674">MCGIVGYISKNENPNSLRSGIEALKRLEYRGYDSAGFAFWNGEKKEIFCQKAVGKIAKLEEKMNNGNNYVPANPLILHTRWATTGQVTEANAHPHCDCQKNIWLVHNGIIENYQSLKEELRKEGHKFISETDTEVLAHLIEKFFQGNLEEAVRKALGYVKGTYGIAVISKDDPNKIVAARLSSPLLVGLGENEYLVASDPAAVIAHTNKVIYLDDREIVTITPEKFFIIKEKKPEQIEWNLEDAQKGGYPHFMLKEIMEQPESIQNSIRGRLVFEEGKAKLGGLASVQNKLREIERINIVACGTAYYAGLVGEYMLEEYAGIPTEVDLASEFRYRKPILDKKTAVIAISQSGETADTLGALKEAKEKGVLTLGIVNTVGSSVVRETDAGIYNHTGPEIGVASTKALTSQISILALLTLFLGRQRQLSLVMGQRIAKELSKIPELVKKVLEQDSQIKKLAEKYKDFDNFLYLGRKYNYPVALEGALKLKEISYIHSEGCSAGEMKHGPIALIDEKFPTFAIAPSDSVYKKMISNIEEIKARKGQIIAIATEGNEDIKKVADDVIYIPKTLEMLTPILSVIPLQLFAYHVAVLRGCDVDKPRNLAKSVTVE</sequence>
<keyword evidence="7 10" id="KW-0808">Transferase</keyword>
<dbReference type="EC" id="2.6.1.16" evidence="3 10"/>
<dbReference type="InterPro" id="IPR005855">
    <property type="entry name" value="GFAT"/>
</dbReference>
<dbReference type="SUPFAM" id="SSF56235">
    <property type="entry name" value="N-terminal nucleophile aminohydrolases (Ntn hydrolases)"/>
    <property type="match status" value="1"/>
</dbReference>
<dbReference type="FunFam" id="3.60.20.10:FF:000006">
    <property type="entry name" value="Glutamine--fructose-6-phosphate aminotransferase [isomerizing]"/>
    <property type="match status" value="1"/>
</dbReference>
<evidence type="ECO:0000256" key="5">
    <source>
        <dbReference type="ARBA" id="ARBA00022490"/>
    </source>
</evidence>
<dbReference type="NCBIfam" id="NF001484">
    <property type="entry name" value="PRK00331.1"/>
    <property type="match status" value="1"/>
</dbReference>
<dbReference type="GO" id="GO:0005975">
    <property type="term" value="P:carbohydrate metabolic process"/>
    <property type="evidence" value="ECO:0007669"/>
    <property type="project" value="UniProtKB-UniRule"/>
</dbReference>
<keyword evidence="9" id="KW-0315">Glutamine amidotransferase</keyword>
<dbReference type="NCBIfam" id="TIGR01135">
    <property type="entry name" value="glmS"/>
    <property type="match status" value="1"/>
</dbReference>
<dbReference type="GO" id="GO:0006047">
    <property type="term" value="P:UDP-N-acetylglucosamine metabolic process"/>
    <property type="evidence" value="ECO:0007669"/>
    <property type="project" value="TreeGrafter"/>
</dbReference>
<dbReference type="Pfam" id="PF01380">
    <property type="entry name" value="SIS"/>
    <property type="match status" value="2"/>
</dbReference>
<comment type="catalytic activity">
    <reaction evidence="1 10">
        <text>D-fructose 6-phosphate + L-glutamine = D-glucosamine 6-phosphate + L-glutamate</text>
        <dbReference type="Rhea" id="RHEA:13237"/>
        <dbReference type="ChEBI" id="CHEBI:29985"/>
        <dbReference type="ChEBI" id="CHEBI:58359"/>
        <dbReference type="ChEBI" id="CHEBI:58725"/>
        <dbReference type="ChEBI" id="CHEBI:61527"/>
        <dbReference type="EC" id="2.6.1.16"/>
    </reaction>
</comment>
<keyword evidence="8" id="KW-0677">Repeat</keyword>
<evidence type="ECO:0000256" key="4">
    <source>
        <dbReference type="ARBA" id="ARBA00016090"/>
    </source>
</evidence>
<evidence type="ECO:0000259" key="12">
    <source>
        <dbReference type="PROSITE" id="PS51464"/>
    </source>
</evidence>
<dbReference type="CDD" id="cd00714">
    <property type="entry name" value="GFAT"/>
    <property type="match status" value="1"/>
</dbReference>
<dbReference type="GO" id="GO:0006487">
    <property type="term" value="P:protein N-linked glycosylation"/>
    <property type="evidence" value="ECO:0007669"/>
    <property type="project" value="TreeGrafter"/>
</dbReference>
<evidence type="ECO:0000256" key="2">
    <source>
        <dbReference type="ARBA" id="ARBA00004496"/>
    </source>
</evidence>
<dbReference type="InterPro" id="IPR035466">
    <property type="entry name" value="GlmS/AgaS_SIS"/>
</dbReference>
<evidence type="ECO:0000256" key="6">
    <source>
        <dbReference type="ARBA" id="ARBA00022576"/>
    </source>
</evidence>
<keyword evidence="6 10" id="KW-0032">Aminotransferase</keyword>
<reference evidence="14" key="1">
    <citation type="submission" date="2017-09" db="EMBL/GenBank/DDBJ databases">
        <title>Depth-based differentiation of microbial function through sediment-hosted aquifers and enrichment of novel symbionts in the deep terrestrial subsurface.</title>
        <authorList>
            <person name="Probst A.J."/>
            <person name="Ladd B."/>
            <person name="Jarett J.K."/>
            <person name="Geller-Mcgrath D.E."/>
            <person name="Sieber C.M.K."/>
            <person name="Emerson J.B."/>
            <person name="Anantharaman K."/>
            <person name="Thomas B.C."/>
            <person name="Malmstrom R."/>
            <person name="Stieglmeier M."/>
            <person name="Klingl A."/>
            <person name="Woyke T."/>
            <person name="Ryan C.M."/>
            <person name="Banfield J.F."/>
        </authorList>
    </citation>
    <scope>NUCLEOTIDE SEQUENCE [LARGE SCALE GENOMIC DNA]</scope>
</reference>
<dbReference type="Proteomes" id="UP000230304">
    <property type="component" value="Unassembled WGS sequence"/>
</dbReference>
<protein>
    <recommendedName>
        <fullName evidence="4 10">Glutamine--fructose-6-phosphate aminotransferase [isomerizing]</fullName>
        <ecNumber evidence="3 10">2.6.1.16</ecNumber>
    </recommendedName>
    <alternativeName>
        <fullName evidence="10">D-fructose-6-phosphate amidotransferase</fullName>
    </alternativeName>
    <alternativeName>
        <fullName evidence="10">GFAT</fullName>
    </alternativeName>
    <alternativeName>
        <fullName evidence="10">Glucosamine-6-phosphate synthase</fullName>
    </alternativeName>
    <alternativeName>
        <fullName evidence="10">Hexosephosphate aminotransferase</fullName>
    </alternativeName>
    <alternativeName>
        <fullName evidence="10">L-glutamine--D-fructose-6-phosphate amidotransferase</fullName>
    </alternativeName>
</protein>
<dbReference type="Gene3D" id="3.60.20.10">
    <property type="entry name" value="Glutamine Phosphoribosylpyrophosphate, subunit 1, domain 1"/>
    <property type="match status" value="1"/>
</dbReference>
<feature type="active site" description="For Fru-6P isomerization activity" evidence="10">
    <location>
        <position position="604"/>
    </location>
</feature>
<feature type="domain" description="Glutamine amidotransferase type-2" evidence="11">
    <location>
        <begin position="2"/>
        <end position="224"/>
    </location>
</feature>
<evidence type="ECO:0000256" key="3">
    <source>
        <dbReference type="ARBA" id="ARBA00012916"/>
    </source>
</evidence>
<evidence type="ECO:0000313" key="13">
    <source>
        <dbReference type="EMBL" id="PIV42323.1"/>
    </source>
</evidence>
<feature type="initiator methionine" description="Removed" evidence="10">
    <location>
        <position position="1"/>
    </location>
</feature>
<dbReference type="HAMAP" id="MF_00164">
    <property type="entry name" value="GlmS"/>
    <property type="match status" value="1"/>
</dbReference>
<dbReference type="PROSITE" id="PS51278">
    <property type="entry name" value="GATASE_TYPE_2"/>
    <property type="match status" value="1"/>
</dbReference>
<dbReference type="AlphaFoldDB" id="A0A2M7D7N6"/>
<dbReference type="GO" id="GO:0006002">
    <property type="term" value="P:fructose 6-phosphate metabolic process"/>
    <property type="evidence" value="ECO:0007669"/>
    <property type="project" value="TreeGrafter"/>
</dbReference>
<dbReference type="FunFam" id="3.40.50.10490:FF:000001">
    <property type="entry name" value="Glutamine--fructose-6-phosphate aminotransferase [isomerizing]"/>
    <property type="match status" value="1"/>
</dbReference>
<dbReference type="PANTHER" id="PTHR10937">
    <property type="entry name" value="GLUCOSAMINE--FRUCTOSE-6-PHOSPHATE AMINOTRANSFERASE, ISOMERIZING"/>
    <property type="match status" value="1"/>
</dbReference>
<evidence type="ECO:0000256" key="10">
    <source>
        <dbReference type="HAMAP-Rule" id="MF_00164"/>
    </source>
</evidence>